<protein>
    <recommendedName>
        <fullName evidence="5">Transmembrane protein</fullName>
    </recommendedName>
</protein>
<keyword evidence="4" id="KW-1185">Reference proteome</keyword>
<feature type="signal peptide" evidence="2">
    <location>
        <begin position="1"/>
        <end position="20"/>
    </location>
</feature>
<evidence type="ECO:0000256" key="1">
    <source>
        <dbReference type="SAM" id="Phobius"/>
    </source>
</evidence>
<feature type="transmembrane region" description="Helical" evidence="1">
    <location>
        <begin position="100"/>
        <end position="121"/>
    </location>
</feature>
<dbReference type="AlphaFoldDB" id="A0AAE0W872"/>
<keyword evidence="2" id="KW-0732">Signal</keyword>
<keyword evidence="1" id="KW-0472">Membrane</keyword>
<reference evidence="3" key="1">
    <citation type="journal article" date="2021" name="Genome Biol. Evol.">
        <title>A High-Quality Reference Genome for a Parasitic Bivalve with Doubly Uniparental Inheritance (Bivalvia: Unionida).</title>
        <authorList>
            <person name="Smith C.H."/>
        </authorList>
    </citation>
    <scope>NUCLEOTIDE SEQUENCE</scope>
    <source>
        <strain evidence="3">CHS0354</strain>
    </source>
</reference>
<keyword evidence="1" id="KW-1133">Transmembrane helix</keyword>
<evidence type="ECO:0000313" key="4">
    <source>
        <dbReference type="Proteomes" id="UP001195483"/>
    </source>
</evidence>
<dbReference type="EMBL" id="JAEAOA010001598">
    <property type="protein sequence ID" value="KAK3604022.1"/>
    <property type="molecule type" value="Genomic_DNA"/>
</dbReference>
<dbReference type="Proteomes" id="UP001195483">
    <property type="component" value="Unassembled WGS sequence"/>
</dbReference>
<feature type="chain" id="PRO_5042180027" description="Transmembrane protein" evidence="2">
    <location>
        <begin position="21"/>
        <end position="266"/>
    </location>
</feature>
<keyword evidence="1" id="KW-0812">Transmembrane</keyword>
<organism evidence="3 4">
    <name type="scientific">Potamilus streckersoni</name>
    <dbReference type="NCBI Taxonomy" id="2493646"/>
    <lineage>
        <taxon>Eukaryota</taxon>
        <taxon>Metazoa</taxon>
        <taxon>Spiralia</taxon>
        <taxon>Lophotrochozoa</taxon>
        <taxon>Mollusca</taxon>
        <taxon>Bivalvia</taxon>
        <taxon>Autobranchia</taxon>
        <taxon>Heteroconchia</taxon>
        <taxon>Palaeoheterodonta</taxon>
        <taxon>Unionida</taxon>
        <taxon>Unionoidea</taxon>
        <taxon>Unionidae</taxon>
        <taxon>Ambleminae</taxon>
        <taxon>Lampsilini</taxon>
        <taxon>Potamilus</taxon>
    </lineage>
</organism>
<comment type="caution">
    <text evidence="3">The sequence shown here is derived from an EMBL/GenBank/DDBJ whole genome shotgun (WGS) entry which is preliminary data.</text>
</comment>
<proteinExistence type="predicted"/>
<gene>
    <name evidence="3" type="ORF">CHS0354_026823</name>
</gene>
<reference evidence="3" key="2">
    <citation type="journal article" date="2021" name="Genome Biol. Evol.">
        <title>Developing a high-quality reference genome for a parasitic bivalve with doubly uniparental inheritance (Bivalvia: Unionida).</title>
        <authorList>
            <person name="Smith C.H."/>
        </authorList>
    </citation>
    <scope>NUCLEOTIDE SEQUENCE</scope>
    <source>
        <strain evidence="3">CHS0354</strain>
        <tissue evidence="3">Mantle</tissue>
    </source>
</reference>
<evidence type="ECO:0000313" key="3">
    <source>
        <dbReference type="EMBL" id="KAK3604022.1"/>
    </source>
</evidence>
<accession>A0AAE0W872</accession>
<sequence length="266" mass="30072">MANLLLDLPVSFLNFTLILGGGQYSLSCKNSDCSDGAYKDAKFPRKTILSTGARVAIKIGEDEYGIYASYMNVAVGKVKLEQVQSQDVPSPQTTEYDPSALTVAGTLVLFFVFYSYGVMFYRPDEAEFKTYLNFLKQYDEAIITGKISKLSALIDERAVFEYVVKDKYGKTTRQYMNKASYLAKGQEIAAVYQVTPDREIPSYTINKNTGEVFIVSFTSYTLMSGKKQSQLSYREHLHLSVEEGETRLTAMYSESTYNRYYPVNPR</sequence>
<evidence type="ECO:0000256" key="2">
    <source>
        <dbReference type="SAM" id="SignalP"/>
    </source>
</evidence>
<reference evidence="3" key="3">
    <citation type="submission" date="2023-05" db="EMBL/GenBank/DDBJ databases">
        <authorList>
            <person name="Smith C.H."/>
        </authorList>
    </citation>
    <scope>NUCLEOTIDE SEQUENCE</scope>
    <source>
        <strain evidence="3">CHS0354</strain>
        <tissue evidence="3">Mantle</tissue>
    </source>
</reference>
<name>A0AAE0W872_9BIVA</name>
<evidence type="ECO:0008006" key="5">
    <source>
        <dbReference type="Google" id="ProtNLM"/>
    </source>
</evidence>